<dbReference type="Proteomes" id="UP001422074">
    <property type="component" value="Unassembled WGS sequence"/>
</dbReference>
<dbReference type="EMBL" id="JBDFRB010000004">
    <property type="protein sequence ID" value="MEN2744243.1"/>
    <property type="molecule type" value="Genomic_DNA"/>
</dbReference>
<dbReference type="RefSeq" id="WP_345884138.1">
    <property type="nucleotide sequence ID" value="NZ_JBDFRB010000004.1"/>
</dbReference>
<evidence type="ECO:0000256" key="1">
    <source>
        <dbReference type="SAM" id="Phobius"/>
    </source>
</evidence>
<protein>
    <submittedName>
        <fullName evidence="3">TadE/TadG family type IV pilus assembly protein</fullName>
    </submittedName>
</protein>
<keyword evidence="1" id="KW-0812">Transmembrane</keyword>
<feature type="domain" description="TadE-like" evidence="2">
    <location>
        <begin position="11"/>
        <end position="53"/>
    </location>
</feature>
<feature type="transmembrane region" description="Helical" evidence="1">
    <location>
        <begin position="12"/>
        <end position="32"/>
    </location>
</feature>
<gene>
    <name evidence="3" type="ORF">ABCQ75_06780</name>
</gene>
<keyword evidence="1" id="KW-1133">Transmembrane helix</keyword>
<evidence type="ECO:0000259" key="2">
    <source>
        <dbReference type="Pfam" id="PF07811"/>
    </source>
</evidence>
<name>A0ABU9WYG4_9MICC</name>
<organism evidence="3 4">
    <name type="scientific">Sinomonas halotolerans</name>
    <dbReference type="NCBI Taxonomy" id="1644133"/>
    <lineage>
        <taxon>Bacteria</taxon>
        <taxon>Bacillati</taxon>
        <taxon>Actinomycetota</taxon>
        <taxon>Actinomycetes</taxon>
        <taxon>Micrococcales</taxon>
        <taxon>Micrococcaceae</taxon>
        <taxon>Sinomonas</taxon>
    </lineage>
</organism>
<accession>A0ABU9WYG4</accession>
<comment type="caution">
    <text evidence="3">The sequence shown here is derived from an EMBL/GenBank/DDBJ whole genome shotgun (WGS) entry which is preliminary data.</text>
</comment>
<keyword evidence="1" id="KW-0472">Membrane</keyword>
<dbReference type="Pfam" id="PF07811">
    <property type="entry name" value="TadE"/>
    <property type="match status" value="1"/>
</dbReference>
<keyword evidence="4" id="KW-1185">Reference proteome</keyword>
<proteinExistence type="predicted"/>
<evidence type="ECO:0000313" key="3">
    <source>
        <dbReference type="EMBL" id="MEN2744243.1"/>
    </source>
</evidence>
<evidence type="ECO:0000313" key="4">
    <source>
        <dbReference type="Proteomes" id="UP001422074"/>
    </source>
</evidence>
<reference evidence="3 4" key="1">
    <citation type="submission" date="2024-05" db="EMBL/GenBank/DDBJ databases">
        <title>Sinomonas sp. nov., isolated from a waste landfill.</title>
        <authorList>
            <person name="Zhao Y."/>
        </authorList>
    </citation>
    <scope>NUCLEOTIDE SEQUENCE [LARGE SCALE GENOMIC DNA]</scope>
    <source>
        <strain evidence="3 4">CCTCC AB2014300</strain>
    </source>
</reference>
<dbReference type="InterPro" id="IPR012495">
    <property type="entry name" value="TadE-like_dom"/>
</dbReference>
<sequence length="123" mass="12821">MSVHHRRRERGAVAVEFALVLPLLLTLLFGIIEFGRIYNAQIVFSNAAREAARTMAIKDDPGQASSAAQAVAAGYTIAVATGSCAPEAQVTSTVTGQLDLLTGSWFGWGPVNLTGVGAMRCGG</sequence>